<dbReference type="InterPro" id="IPR050595">
    <property type="entry name" value="Bact_response_regulator"/>
</dbReference>
<dbReference type="Gene3D" id="3.40.50.2300">
    <property type="match status" value="1"/>
</dbReference>
<dbReference type="Pfam" id="PF00072">
    <property type="entry name" value="Response_reg"/>
    <property type="match status" value="1"/>
</dbReference>
<dbReference type="SUPFAM" id="SSF52172">
    <property type="entry name" value="CheY-like"/>
    <property type="match status" value="1"/>
</dbReference>
<feature type="domain" description="Response regulatory" evidence="3">
    <location>
        <begin position="1"/>
        <end position="89"/>
    </location>
</feature>
<dbReference type="GO" id="GO:0000160">
    <property type="term" value="P:phosphorelay signal transduction system"/>
    <property type="evidence" value="ECO:0007669"/>
    <property type="project" value="InterPro"/>
</dbReference>
<organism evidence="4 5">
    <name type="scientific">Candidatus Desulfacyla euxinica</name>
    <dbReference type="NCBI Taxonomy" id="2841693"/>
    <lineage>
        <taxon>Bacteria</taxon>
        <taxon>Deltaproteobacteria</taxon>
        <taxon>Candidatus Desulfacyla</taxon>
    </lineage>
</organism>
<dbReference type="PROSITE" id="PS50110">
    <property type="entry name" value="RESPONSE_REGULATORY"/>
    <property type="match status" value="1"/>
</dbReference>
<dbReference type="EMBL" id="JACNJD010000148">
    <property type="protein sequence ID" value="MBC8176627.1"/>
    <property type="molecule type" value="Genomic_DNA"/>
</dbReference>
<dbReference type="PANTHER" id="PTHR44591">
    <property type="entry name" value="STRESS RESPONSE REGULATOR PROTEIN 1"/>
    <property type="match status" value="1"/>
</dbReference>
<feature type="modified residue" description="4-aspartylphosphate" evidence="2">
    <location>
        <position position="32"/>
    </location>
</feature>
<evidence type="ECO:0000313" key="4">
    <source>
        <dbReference type="EMBL" id="MBC8176627.1"/>
    </source>
</evidence>
<dbReference type="InterPro" id="IPR011006">
    <property type="entry name" value="CheY-like_superfamily"/>
</dbReference>
<name>A0A8J6MW74_9DELT</name>
<dbReference type="PANTHER" id="PTHR44591:SF3">
    <property type="entry name" value="RESPONSE REGULATORY DOMAIN-CONTAINING PROTEIN"/>
    <property type="match status" value="1"/>
</dbReference>
<reference evidence="4 5" key="1">
    <citation type="submission" date="2020-08" db="EMBL/GenBank/DDBJ databases">
        <title>Bridging the membrane lipid divide: bacteria of the FCB group superphylum have the potential to synthesize archaeal ether lipids.</title>
        <authorList>
            <person name="Villanueva L."/>
            <person name="Von Meijenfeldt F.A.B."/>
            <person name="Westbye A.B."/>
            <person name="Yadav S."/>
            <person name="Hopmans E.C."/>
            <person name="Dutilh B.E."/>
            <person name="Sinninghe Damste J.S."/>
        </authorList>
    </citation>
    <scope>NUCLEOTIDE SEQUENCE [LARGE SCALE GENOMIC DNA]</scope>
    <source>
        <strain evidence="4">NIOZ-UU27</strain>
    </source>
</reference>
<accession>A0A8J6MW74</accession>
<evidence type="ECO:0000259" key="3">
    <source>
        <dbReference type="PROSITE" id="PS50110"/>
    </source>
</evidence>
<sequence length="89" mass="9949">MTRLGYIAQIVSSGEEAIEYVKENPVDLIVLDMAMPKGINGRETYEEIIKTRPGQKAIIASGYAKSKEVDMAQELEAGKYIKKPFLLEK</sequence>
<evidence type="ECO:0000256" key="2">
    <source>
        <dbReference type="PROSITE-ProRule" id="PRU00169"/>
    </source>
</evidence>
<dbReference type="InterPro" id="IPR001789">
    <property type="entry name" value="Sig_transdc_resp-reg_receiver"/>
</dbReference>
<comment type="caution">
    <text evidence="4">The sequence shown here is derived from an EMBL/GenBank/DDBJ whole genome shotgun (WGS) entry which is preliminary data.</text>
</comment>
<evidence type="ECO:0000256" key="1">
    <source>
        <dbReference type="ARBA" id="ARBA00022553"/>
    </source>
</evidence>
<protein>
    <submittedName>
        <fullName evidence="4">Response regulator</fullName>
    </submittedName>
</protein>
<gene>
    <name evidence="4" type="ORF">H8E19_04410</name>
</gene>
<keyword evidence="1 2" id="KW-0597">Phosphoprotein</keyword>
<dbReference type="AlphaFoldDB" id="A0A8J6MW74"/>
<proteinExistence type="predicted"/>
<dbReference type="Proteomes" id="UP000650524">
    <property type="component" value="Unassembled WGS sequence"/>
</dbReference>
<evidence type="ECO:0000313" key="5">
    <source>
        <dbReference type="Proteomes" id="UP000650524"/>
    </source>
</evidence>
<dbReference type="CDD" id="cd00156">
    <property type="entry name" value="REC"/>
    <property type="match status" value="1"/>
</dbReference>